<organism evidence="7 8">
    <name type="scientific">Bionectria ochroleuca</name>
    <name type="common">Gliocladium roseum</name>
    <dbReference type="NCBI Taxonomy" id="29856"/>
    <lineage>
        <taxon>Eukaryota</taxon>
        <taxon>Fungi</taxon>
        <taxon>Dikarya</taxon>
        <taxon>Ascomycota</taxon>
        <taxon>Pezizomycotina</taxon>
        <taxon>Sordariomycetes</taxon>
        <taxon>Hypocreomycetidae</taxon>
        <taxon>Hypocreales</taxon>
        <taxon>Bionectriaceae</taxon>
        <taxon>Clonostachys</taxon>
    </lineage>
</organism>
<accession>A0A8H7KBC4</accession>
<dbReference type="InterPro" id="IPR036864">
    <property type="entry name" value="Zn2-C6_fun-type_DNA-bd_sf"/>
</dbReference>
<dbReference type="GO" id="GO:0005634">
    <property type="term" value="C:nucleus"/>
    <property type="evidence" value="ECO:0007669"/>
    <property type="project" value="UniProtKB-SubCell"/>
</dbReference>
<evidence type="ECO:0000256" key="3">
    <source>
        <dbReference type="ARBA" id="ARBA00023125"/>
    </source>
</evidence>
<dbReference type="GO" id="GO:0008270">
    <property type="term" value="F:zinc ion binding"/>
    <property type="evidence" value="ECO:0007669"/>
    <property type="project" value="InterPro"/>
</dbReference>
<dbReference type="SUPFAM" id="SSF57701">
    <property type="entry name" value="Zn2/Cys6 DNA-binding domain"/>
    <property type="match status" value="1"/>
</dbReference>
<comment type="caution">
    <text evidence="7">The sequence shown here is derived from an EMBL/GenBank/DDBJ whole genome shotgun (WGS) entry which is preliminary data.</text>
</comment>
<keyword evidence="3" id="KW-0238">DNA-binding</keyword>
<proteinExistence type="predicted"/>
<sequence>MEPRQPRIIMPKPTNEEPMRSSPEVFKHKRLAVRQACERCRELKIRCDESPPCLPCARVNHSCHFRREPRHRSRQAKEPTAASNTVGHGYDGLESSSRRLEWQGEVIPNCLNGSAEQGWSAWPATTPSYPSLPQPALNTSFASQNIFIKLPVSKCTITSHDNALMTHLWNLLCANNCITQILSSQNLFTDSLCIEDPILSGALGSERLKIFSGVLLHSLLTLPTYYRAWYLIEAQIAELSRWYADYSQVYLLDGNLTPSLYVFQSIVALWAVEHTSGNLAGANGLLRLIDILYPELNNAWAASLALWL</sequence>
<dbReference type="PROSITE" id="PS00463">
    <property type="entry name" value="ZN2_CY6_FUNGAL_1"/>
    <property type="match status" value="1"/>
</dbReference>
<gene>
    <name evidence="7" type="ORF">IM811_003784</name>
</gene>
<evidence type="ECO:0000256" key="2">
    <source>
        <dbReference type="ARBA" id="ARBA00022723"/>
    </source>
</evidence>
<dbReference type="PROSITE" id="PS50048">
    <property type="entry name" value="ZN2_CY6_FUNGAL_2"/>
    <property type="match status" value="1"/>
</dbReference>
<dbReference type="EMBL" id="JADCTT010000011">
    <property type="protein sequence ID" value="KAF9746879.1"/>
    <property type="molecule type" value="Genomic_DNA"/>
</dbReference>
<dbReference type="Gene3D" id="4.10.240.10">
    <property type="entry name" value="Zn(2)-C6 fungal-type DNA-binding domain"/>
    <property type="match status" value="1"/>
</dbReference>
<dbReference type="CDD" id="cd00067">
    <property type="entry name" value="GAL4"/>
    <property type="match status" value="1"/>
</dbReference>
<keyword evidence="2" id="KW-0479">Metal-binding</keyword>
<dbReference type="PANTHER" id="PTHR46910:SF3">
    <property type="entry name" value="HALOTOLERANCE PROTEIN 9-RELATED"/>
    <property type="match status" value="1"/>
</dbReference>
<dbReference type="InterPro" id="IPR001138">
    <property type="entry name" value="Zn2Cys6_DnaBD"/>
</dbReference>
<feature type="domain" description="Zn(2)-C6 fungal-type" evidence="6">
    <location>
        <begin position="36"/>
        <end position="65"/>
    </location>
</feature>
<dbReference type="GO" id="GO:0000981">
    <property type="term" value="F:DNA-binding transcription factor activity, RNA polymerase II-specific"/>
    <property type="evidence" value="ECO:0007669"/>
    <property type="project" value="InterPro"/>
</dbReference>
<evidence type="ECO:0000313" key="7">
    <source>
        <dbReference type="EMBL" id="KAF9746879.1"/>
    </source>
</evidence>
<name>A0A8H7KBC4_BIOOC</name>
<evidence type="ECO:0000256" key="5">
    <source>
        <dbReference type="SAM" id="MobiDB-lite"/>
    </source>
</evidence>
<dbReference type="AlphaFoldDB" id="A0A8H7KBC4"/>
<comment type="subcellular location">
    <subcellularLocation>
        <location evidence="1">Nucleus</location>
    </subcellularLocation>
</comment>
<evidence type="ECO:0000256" key="4">
    <source>
        <dbReference type="ARBA" id="ARBA00023242"/>
    </source>
</evidence>
<protein>
    <recommendedName>
        <fullName evidence="6">Zn(2)-C6 fungal-type domain-containing protein</fullName>
    </recommendedName>
</protein>
<dbReference type="GO" id="GO:0003677">
    <property type="term" value="F:DNA binding"/>
    <property type="evidence" value="ECO:0007669"/>
    <property type="project" value="UniProtKB-KW"/>
</dbReference>
<dbReference type="InterPro" id="IPR050987">
    <property type="entry name" value="AtrR-like"/>
</dbReference>
<feature type="region of interest" description="Disordered" evidence="5">
    <location>
        <begin position="1"/>
        <end position="22"/>
    </location>
</feature>
<dbReference type="Proteomes" id="UP000616885">
    <property type="component" value="Unassembled WGS sequence"/>
</dbReference>
<evidence type="ECO:0000259" key="6">
    <source>
        <dbReference type="PROSITE" id="PS50048"/>
    </source>
</evidence>
<feature type="region of interest" description="Disordered" evidence="5">
    <location>
        <begin position="67"/>
        <end position="90"/>
    </location>
</feature>
<evidence type="ECO:0000256" key="1">
    <source>
        <dbReference type="ARBA" id="ARBA00004123"/>
    </source>
</evidence>
<reference evidence="7" key="1">
    <citation type="submission" date="2020-10" db="EMBL/GenBank/DDBJ databases">
        <title>High-Quality Genome Resource of Clonostachys rosea strain S41 by Oxford Nanopore Long-Read Sequencing.</title>
        <authorList>
            <person name="Wang H."/>
        </authorList>
    </citation>
    <scope>NUCLEOTIDE SEQUENCE</scope>
    <source>
        <strain evidence="7">S41</strain>
    </source>
</reference>
<dbReference type="PANTHER" id="PTHR46910">
    <property type="entry name" value="TRANSCRIPTION FACTOR PDR1"/>
    <property type="match status" value="1"/>
</dbReference>
<dbReference type="SMART" id="SM00066">
    <property type="entry name" value="GAL4"/>
    <property type="match status" value="1"/>
</dbReference>
<dbReference type="Pfam" id="PF00172">
    <property type="entry name" value="Zn_clus"/>
    <property type="match status" value="1"/>
</dbReference>
<evidence type="ECO:0000313" key="8">
    <source>
        <dbReference type="Proteomes" id="UP000616885"/>
    </source>
</evidence>
<keyword evidence="4" id="KW-0539">Nucleus</keyword>